<dbReference type="EMBL" id="CP046234">
    <property type="protein sequence ID" value="WFD45803.1"/>
    <property type="molecule type" value="Genomic_DNA"/>
</dbReference>
<feature type="transmembrane region" description="Helical" evidence="6">
    <location>
        <begin position="6"/>
        <end position="25"/>
    </location>
</feature>
<keyword evidence="3 6" id="KW-0812">Transmembrane</keyword>
<dbReference type="PANTHER" id="PTHR23502:SF132">
    <property type="entry name" value="POLYAMINE TRANSPORTER 2-RELATED"/>
    <property type="match status" value="1"/>
</dbReference>
<evidence type="ECO:0000256" key="5">
    <source>
        <dbReference type="ARBA" id="ARBA00023136"/>
    </source>
</evidence>
<dbReference type="Proteomes" id="UP000818624">
    <property type="component" value="Chromosome 1"/>
</dbReference>
<accession>A0ABY8EJD3</accession>
<keyword evidence="4 6" id="KW-1133">Transmembrane helix</keyword>
<sequence>MIVCFYTSMLYGLLYGSLLFFPEVWHDIRGLTAVQVGYTYVAVLIGFIVSALLVGCIIQNWEYGRAYDRGTNTPELRLRSGEWSILFVPIGLFIFAWTAPFPHVHWSGPSIGAFLFAFGMLAVFNSWLAYLTDTYSNNTAAVVGLNTFCRSAIAGTFPLFTRQMINAMTFQGAMSMFAGISIPLTCIGFLFGIYGHRLRNHSKHAVHK</sequence>
<evidence type="ECO:0000256" key="1">
    <source>
        <dbReference type="ARBA" id="ARBA00004141"/>
    </source>
</evidence>
<organism evidence="7 8">
    <name type="scientific">Malassezia furfur</name>
    <name type="common">Pityriasis versicolor infection agent</name>
    <name type="synonym">Pityrosporum furfur</name>
    <dbReference type="NCBI Taxonomy" id="55194"/>
    <lineage>
        <taxon>Eukaryota</taxon>
        <taxon>Fungi</taxon>
        <taxon>Dikarya</taxon>
        <taxon>Basidiomycota</taxon>
        <taxon>Ustilaginomycotina</taxon>
        <taxon>Malasseziomycetes</taxon>
        <taxon>Malasseziales</taxon>
        <taxon>Malasseziaceae</taxon>
        <taxon>Malassezia</taxon>
    </lineage>
</organism>
<evidence type="ECO:0000256" key="4">
    <source>
        <dbReference type="ARBA" id="ARBA00022989"/>
    </source>
</evidence>
<feature type="transmembrane region" description="Helical" evidence="6">
    <location>
        <begin position="173"/>
        <end position="194"/>
    </location>
</feature>
<protein>
    <submittedName>
        <fullName evidence="7">Uncharacterized protein</fullName>
    </submittedName>
</protein>
<evidence type="ECO:0000313" key="7">
    <source>
        <dbReference type="EMBL" id="WFD45803.1"/>
    </source>
</evidence>
<reference evidence="7 8" key="1">
    <citation type="journal article" date="2020" name="Elife">
        <title>Loss of centromere function drives karyotype evolution in closely related Malassezia species.</title>
        <authorList>
            <person name="Sankaranarayanan S.R."/>
            <person name="Ianiri G."/>
            <person name="Coelho M.A."/>
            <person name="Reza M.H."/>
            <person name="Thimmappa B.C."/>
            <person name="Ganguly P."/>
            <person name="Vadnala R.N."/>
            <person name="Sun S."/>
            <person name="Siddharthan R."/>
            <person name="Tellgren-Roth C."/>
            <person name="Dawson T.L."/>
            <person name="Heitman J."/>
            <person name="Sanyal K."/>
        </authorList>
    </citation>
    <scope>NUCLEOTIDE SEQUENCE [LARGE SCALE GENOMIC DNA]</scope>
    <source>
        <strain evidence="7">CBS14141</strain>
    </source>
</reference>
<comment type="subcellular location">
    <subcellularLocation>
        <location evidence="1">Membrane</location>
        <topology evidence="1">Multi-pass membrane protein</topology>
    </subcellularLocation>
</comment>
<proteinExistence type="predicted"/>
<feature type="transmembrane region" description="Helical" evidence="6">
    <location>
        <begin position="111"/>
        <end position="130"/>
    </location>
</feature>
<evidence type="ECO:0000256" key="3">
    <source>
        <dbReference type="ARBA" id="ARBA00022692"/>
    </source>
</evidence>
<keyword evidence="8" id="KW-1185">Reference proteome</keyword>
<dbReference type="Gene3D" id="1.20.1250.20">
    <property type="entry name" value="MFS general substrate transporter like domains"/>
    <property type="match status" value="1"/>
</dbReference>
<feature type="transmembrane region" description="Helical" evidence="6">
    <location>
        <begin position="37"/>
        <end position="61"/>
    </location>
</feature>
<gene>
    <name evidence="7" type="ORF">GLX27_000428</name>
</gene>
<evidence type="ECO:0000256" key="6">
    <source>
        <dbReference type="SAM" id="Phobius"/>
    </source>
</evidence>
<dbReference type="InterPro" id="IPR036259">
    <property type="entry name" value="MFS_trans_sf"/>
</dbReference>
<keyword evidence="5 6" id="KW-0472">Membrane</keyword>
<feature type="transmembrane region" description="Helical" evidence="6">
    <location>
        <begin position="142"/>
        <end position="161"/>
    </location>
</feature>
<evidence type="ECO:0000313" key="8">
    <source>
        <dbReference type="Proteomes" id="UP000818624"/>
    </source>
</evidence>
<feature type="transmembrane region" description="Helical" evidence="6">
    <location>
        <begin position="81"/>
        <end position="99"/>
    </location>
</feature>
<name>A0ABY8EJD3_MALFU</name>
<keyword evidence="2" id="KW-0813">Transport</keyword>
<evidence type="ECO:0000256" key="2">
    <source>
        <dbReference type="ARBA" id="ARBA00022448"/>
    </source>
</evidence>
<dbReference type="PANTHER" id="PTHR23502">
    <property type="entry name" value="MAJOR FACILITATOR SUPERFAMILY"/>
    <property type="match status" value="1"/>
</dbReference>
<dbReference type="SUPFAM" id="SSF103473">
    <property type="entry name" value="MFS general substrate transporter"/>
    <property type="match status" value="1"/>
</dbReference>